<organism evidence="2 3">
    <name type="scientific">Symbiodinium necroappetens</name>
    <dbReference type="NCBI Taxonomy" id="1628268"/>
    <lineage>
        <taxon>Eukaryota</taxon>
        <taxon>Sar</taxon>
        <taxon>Alveolata</taxon>
        <taxon>Dinophyceae</taxon>
        <taxon>Suessiales</taxon>
        <taxon>Symbiodiniaceae</taxon>
        <taxon>Symbiodinium</taxon>
    </lineage>
</organism>
<dbReference type="EMBL" id="CAJNJA010006237">
    <property type="protein sequence ID" value="CAE7207564.1"/>
    <property type="molecule type" value="Genomic_DNA"/>
</dbReference>
<proteinExistence type="predicted"/>
<name>A0A812JNN1_9DINO</name>
<feature type="region of interest" description="Disordered" evidence="1">
    <location>
        <begin position="145"/>
        <end position="165"/>
    </location>
</feature>
<feature type="region of interest" description="Disordered" evidence="1">
    <location>
        <begin position="1"/>
        <end position="34"/>
    </location>
</feature>
<keyword evidence="3" id="KW-1185">Reference proteome</keyword>
<feature type="compositionally biased region" description="Polar residues" evidence="1">
    <location>
        <begin position="81"/>
        <end position="91"/>
    </location>
</feature>
<protein>
    <submittedName>
        <fullName evidence="2">Uncharacterized protein</fullName>
    </submittedName>
</protein>
<comment type="caution">
    <text evidence="2">The sequence shown here is derived from an EMBL/GenBank/DDBJ whole genome shotgun (WGS) entry which is preliminary data.</text>
</comment>
<dbReference type="Proteomes" id="UP000601435">
    <property type="component" value="Unassembled WGS sequence"/>
</dbReference>
<feature type="region of interest" description="Disordered" evidence="1">
    <location>
        <begin position="72"/>
        <end position="91"/>
    </location>
</feature>
<gene>
    <name evidence="2" type="ORF">SNEC2469_LOCUS1880</name>
</gene>
<accession>A0A812JNN1</accession>
<evidence type="ECO:0000256" key="1">
    <source>
        <dbReference type="SAM" id="MobiDB-lite"/>
    </source>
</evidence>
<evidence type="ECO:0000313" key="2">
    <source>
        <dbReference type="EMBL" id="CAE7207564.1"/>
    </source>
</evidence>
<reference evidence="2" key="1">
    <citation type="submission" date="2021-02" db="EMBL/GenBank/DDBJ databases">
        <authorList>
            <person name="Dougan E. K."/>
            <person name="Rhodes N."/>
            <person name="Thang M."/>
            <person name="Chan C."/>
        </authorList>
    </citation>
    <scope>NUCLEOTIDE SEQUENCE</scope>
</reference>
<dbReference type="AlphaFoldDB" id="A0A812JNN1"/>
<feature type="region of interest" description="Disordered" evidence="1">
    <location>
        <begin position="195"/>
        <end position="231"/>
    </location>
</feature>
<dbReference type="OrthoDB" id="10291197at2759"/>
<evidence type="ECO:0000313" key="3">
    <source>
        <dbReference type="Proteomes" id="UP000601435"/>
    </source>
</evidence>
<sequence length="231" mass="25736">MKRSPGSRSHGTRAPLGHSGARSPQFASSRIPSVSRAVSAICNRRPESPCMVEFVGGKMRWRFVEEDFLEPESPARRQVPKMQSHQSRSQPNLHDVTIAAGWGEKSEKERRLAKLVSKLGYCPGLPRRGFESRLSSFLPAEFRAGSFSNYRPKPPPQKSSYSGDVNLETRQNLRILELPPDGDRLVVRRWGPGFFELPPKPSPDSAPRGMDQPKPFVSHGNPSPDIESSLP</sequence>